<evidence type="ECO:0000259" key="5">
    <source>
        <dbReference type="Pfam" id="PF04389"/>
    </source>
</evidence>
<evidence type="ECO:0000256" key="2">
    <source>
        <dbReference type="SAM" id="SignalP"/>
    </source>
</evidence>
<dbReference type="Pfam" id="PF04253">
    <property type="entry name" value="TFR_dimer"/>
    <property type="match status" value="1"/>
</dbReference>
<protein>
    <submittedName>
        <fullName evidence="6">Putative glutamate carboxypeptidase protein</fullName>
    </submittedName>
</protein>
<name>M7SJY7_EUTLA</name>
<dbReference type="FunFam" id="3.50.30.30:FF:000008">
    <property type="entry name" value="Glutamate carboxypeptidase 2"/>
    <property type="match status" value="1"/>
</dbReference>
<dbReference type="HOGENOM" id="CLU_005688_2_0_1"/>
<feature type="domain" description="Peptidase M28" evidence="5">
    <location>
        <begin position="354"/>
        <end position="543"/>
    </location>
</feature>
<comment type="similarity">
    <text evidence="1">Belongs to the peptidase M28 family. M28B subfamily.</text>
</comment>
<accession>M7SJY7</accession>
<dbReference type="Gene3D" id="1.20.930.40">
    <property type="entry name" value="Transferrin receptor-like, dimerisation domain"/>
    <property type="match status" value="1"/>
</dbReference>
<dbReference type="GO" id="GO:0004180">
    <property type="term" value="F:carboxypeptidase activity"/>
    <property type="evidence" value="ECO:0007669"/>
    <property type="project" value="UniProtKB-KW"/>
</dbReference>
<keyword evidence="2" id="KW-0732">Signal</keyword>
<dbReference type="InterPro" id="IPR039373">
    <property type="entry name" value="Peptidase_M28B"/>
</dbReference>
<dbReference type="eggNOG" id="KOG2195">
    <property type="taxonomic scope" value="Eukaryota"/>
</dbReference>
<evidence type="ECO:0000313" key="7">
    <source>
        <dbReference type="Proteomes" id="UP000012174"/>
    </source>
</evidence>
<feature type="domain" description="Transferrin receptor-like dimerisation" evidence="4">
    <location>
        <begin position="606"/>
        <end position="718"/>
    </location>
</feature>
<dbReference type="InterPro" id="IPR046450">
    <property type="entry name" value="PA_dom_sf"/>
</dbReference>
<dbReference type="Gene3D" id="3.40.630.10">
    <property type="entry name" value="Zn peptidases"/>
    <property type="match status" value="1"/>
</dbReference>
<reference evidence="7" key="1">
    <citation type="journal article" date="2013" name="Genome Announc.">
        <title>Draft genome sequence of the grapevine dieback fungus Eutypa lata UCR-EL1.</title>
        <authorList>
            <person name="Blanco-Ulate B."/>
            <person name="Rolshausen P.E."/>
            <person name="Cantu D."/>
        </authorList>
    </citation>
    <scope>NUCLEOTIDE SEQUENCE [LARGE SCALE GENOMIC DNA]</scope>
    <source>
        <strain evidence="7">UCR-EL1</strain>
    </source>
</reference>
<dbReference type="CDD" id="cd08022">
    <property type="entry name" value="M28_PSMA_like"/>
    <property type="match status" value="1"/>
</dbReference>
<dbReference type="Pfam" id="PF02225">
    <property type="entry name" value="PA"/>
    <property type="match status" value="1"/>
</dbReference>
<dbReference type="EMBL" id="KB706608">
    <property type="protein sequence ID" value="EMR66644.1"/>
    <property type="molecule type" value="Genomic_DNA"/>
</dbReference>
<dbReference type="SUPFAM" id="SSF52025">
    <property type="entry name" value="PA domain"/>
    <property type="match status" value="1"/>
</dbReference>
<dbReference type="Proteomes" id="UP000012174">
    <property type="component" value="Unassembled WGS sequence"/>
</dbReference>
<dbReference type="PROSITE" id="PS51257">
    <property type="entry name" value="PROKAR_LIPOPROTEIN"/>
    <property type="match status" value="1"/>
</dbReference>
<evidence type="ECO:0000313" key="6">
    <source>
        <dbReference type="EMBL" id="EMR66644.1"/>
    </source>
</evidence>
<organism evidence="6 7">
    <name type="scientific">Eutypa lata (strain UCR-EL1)</name>
    <name type="common">Grapevine dieback disease fungus</name>
    <name type="synonym">Eutypa armeniacae</name>
    <dbReference type="NCBI Taxonomy" id="1287681"/>
    <lineage>
        <taxon>Eukaryota</taxon>
        <taxon>Fungi</taxon>
        <taxon>Dikarya</taxon>
        <taxon>Ascomycota</taxon>
        <taxon>Pezizomycotina</taxon>
        <taxon>Sordariomycetes</taxon>
        <taxon>Xylariomycetidae</taxon>
        <taxon>Xylariales</taxon>
        <taxon>Diatrypaceae</taxon>
        <taxon>Eutypa</taxon>
    </lineage>
</organism>
<evidence type="ECO:0000259" key="3">
    <source>
        <dbReference type="Pfam" id="PF02225"/>
    </source>
</evidence>
<dbReference type="KEGG" id="ela:UCREL1_6365"/>
<dbReference type="Pfam" id="PF04389">
    <property type="entry name" value="Peptidase_M28"/>
    <property type="match status" value="1"/>
</dbReference>
<dbReference type="PANTHER" id="PTHR10404">
    <property type="entry name" value="N-ACETYLATED-ALPHA-LINKED ACIDIC DIPEPTIDASE"/>
    <property type="match status" value="1"/>
</dbReference>
<dbReference type="OMA" id="QGSTEWV"/>
<proteinExistence type="inferred from homology"/>
<dbReference type="InterPro" id="IPR036757">
    <property type="entry name" value="TFR-like_dimer_dom_sf"/>
</dbReference>
<dbReference type="AlphaFoldDB" id="M7SJY7"/>
<dbReference type="OrthoDB" id="5841748at2759"/>
<dbReference type="SUPFAM" id="SSF53187">
    <property type="entry name" value="Zn-dependent exopeptidases"/>
    <property type="match status" value="1"/>
</dbReference>
<keyword evidence="6" id="KW-0645">Protease</keyword>
<dbReference type="InterPro" id="IPR007484">
    <property type="entry name" value="Peptidase_M28"/>
</dbReference>
<feature type="signal peptide" evidence="2">
    <location>
        <begin position="1"/>
        <end position="17"/>
    </location>
</feature>
<dbReference type="InterPro" id="IPR007365">
    <property type="entry name" value="TFR-like_dimer_dom"/>
</dbReference>
<dbReference type="PANTHER" id="PTHR10404:SF46">
    <property type="entry name" value="VACUOLAR PROTEIN SORTING-ASSOCIATED PROTEIN 70"/>
    <property type="match status" value="1"/>
</dbReference>
<dbReference type="InterPro" id="IPR003137">
    <property type="entry name" value="PA_domain"/>
</dbReference>
<feature type="domain" description="PA" evidence="3">
    <location>
        <begin position="171"/>
        <end position="234"/>
    </location>
</feature>
<gene>
    <name evidence="6" type="ORF">UCREL1_6365</name>
</gene>
<keyword evidence="6" id="KW-0378">Hydrolase</keyword>
<feature type="chain" id="PRO_5004084693" evidence="2">
    <location>
        <begin position="18"/>
        <end position="719"/>
    </location>
</feature>
<sequence length="719" mass="77421">MTRSLISLLSLVAGASACVRDWDSLHRRIDRHAGHAAHAKRQDVVEFPPVLTENEATLLNSFDNNTISEWSYYYTHGDHLGGHNKTMAEWTADRFIDAGLNASLAEFPIWATYPIESSLALIRPDGSVHNVSLIEDVLEEDDTTSYPNRIPAFHAMSGNGSVKAEYIYVGRATQEDFAALKEAGVELEGKIALTSYGGGYRGIKVKNAQENGMAGCIIFTDPGDDGEVTVKNGYLAYPDGPARNPSSIQRGSVRFSSLYSGDPTTVGYASAEGVPRNGLEKYTPSIPSIPISMADALPLLQALEGHGLSAEQVNRSGWVGGFDDEVSYSSGPAPGAVLDLNHYMSGFITPVWDVIGVINGTSSDDVVVIGNHRDAWVIGGAADPNSGTAVLVELAKAFGKLLETGWKPKRTIILGSWDAEEFGLQGSTEWVETHLPWLVSSAIAYLNIDVAVSGPRTALSGSGEIQTIAIETMKKILYPDTWGIGPTLYDMWYNTTEGEIPPLGSGSDYAAFYHAGISAIDIGSDGGSTDPIYHYHSNYDSYHWMSTYADPDFEIHTAMGQWLTLIAYHIADDTVIPWDLPNAAKVLREYFEELNETIADAGLEVDTAELEDALDEFAAQADNIKGVAALAEASDNQVLLAVVNSKYRDFARGYVSQGGLPGRPTFRNVLSAPGIDNGYSASVFPPVTESVGSGDLETAAEWVTKSANAILRAAEILKI</sequence>
<dbReference type="CDD" id="cd02121">
    <property type="entry name" value="PA_GCPII_like"/>
    <property type="match status" value="1"/>
</dbReference>
<dbReference type="Gene3D" id="3.50.30.30">
    <property type="match status" value="1"/>
</dbReference>
<evidence type="ECO:0000259" key="4">
    <source>
        <dbReference type="Pfam" id="PF04253"/>
    </source>
</evidence>
<keyword evidence="7" id="KW-1185">Reference proteome</keyword>
<dbReference type="SUPFAM" id="SSF47672">
    <property type="entry name" value="Transferrin receptor-like dimerisation domain"/>
    <property type="match status" value="1"/>
</dbReference>
<evidence type="ECO:0000256" key="1">
    <source>
        <dbReference type="ARBA" id="ARBA00005634"/>
    </source>
</evidence>
<dbReference type="FunFam" id="3.40.630.10:FF:000101">
    <property type="entry name" value="N-acetylated alpha-linked acidic dipeptidase like 1"/>
    <property type="match status" value="1"/>
</dbReference>
<keyword evidence="6" id="KW-0121">Carboxypeptidase</keyword>